<keyword evidence="3" id="KW-1185">Reference proteome</keyword>
<dbReference type="AlphaFoldDB" id="A0A811QLA9"/>
<proteinExistence type="predicted"/>
<protein>
    <recommendedName>
        <fullName evidence="4">F-box domain-containing protein</fullName>
    </recommendedName>
</protein>
<feature type="region of interest" description="Disordered" evidence="1">
    <location>
        <begin position="281"/>
        <end position="333"/>
    </location>
</feature>
<name>A0A811QLA9_9POAL</name>
<dbReference type="Proteomes" id="UP000604825">
    <property type="component" value="Unassembled WGS sequence"/>
</dbReference>
<dbReference type="EMBL" id="CAJGYO010000011">
    <property type="protein sequence ID" value="CAD6259939.1"/>
    <property type="molecule type" value="Genomic_DNA"/>
</dbReference>
<dbReference type="PANTHER" id="PTHR31960">
    <property type="entry name" value="F-BOX PROTEIN PP2-A15"/>
    <property type="match status" value="1"/>
</dbReference>
<gene>
    <name evidence="2" type="ORF">NCGR_LOCUS43376</name>
</gene>
<dbReference type="Pfam" id="PF14299">
    <property type="entry name" value="PP2"/>
    <property type="match status" value="1"/>
</dbReference>
<reference evidence="2" key="1">
    <citation type="submission" date="2020-10" db="EMBL/GenBank/DDBJ databases">
        <authorList>
            <person name="Han B."/>
            <person name="Lu T."/>
            <person name="Zhao Q."/>
            <person name="Huang X."/>
            <person name="Zhao Y."/>
        </authorList>
    </citation>
    <scope>NUCLEOTIDE SEQUENCE</scope>
</reference>
<dbReference type="OrthoDB" id="9970274at2759"/>
<evidence type="ECO:0000313" key="2">
    <source>
        <dbReference type="EMBL" id="CAD6259939.1"/>
    </source>
</evidence>
<dbReference type="InterPro" id="IPR025886">
    <property type="entry name" value="PP2-like"/>
</dbReference>
<sequence>MGVGASSVVAPEGYGRGWGQTSLGDMPESCVAAVLLYLDPAEICQVACLNRAFRGAASADCIWAAKLPANYRYLAALAAAADDDDCGCDDAAEGSDGRCCSSAAIKKEIYARLCRPTPFDGGTKEFWIEKNKGGFCMSISSKSMSITGRDDRRYWSHLSTEESRFHSVAYLQQIWWLEVGGEIDFCFPAGSYSLFFRLHLGRPHKRMGRRGHGSENIHGWDIKPTRFQLSTSNDQHIASESYLINPGRWILYHVGDFIISSSDEVTELKFSMMQIDYGIDDAGDVGEEGEEEADPGLVPAPEQKRNEIQNQMEDTNDNTSLQDGDDERSTAFTDNDARAGVVVGTTASASAYAAASAYTCTSTSASANASTGVGTYAYASASASGEQQALSLSLLSLSLPLSPTQNKISEWIS</sequence>
<accession>A0A811QLA9</accession>
<evidence type="ECO:0008006" key="4">
    <source>
        <dbReference type="Google" id="ProtNLM"/>
    </source>
</evidence>
<dbReference type="SUPFAM" id="SSF81383">
    <property type="entry name" value="F-box domain"/>
    <property type="match status" value="1"/>
</dbReference>
<evidence type="ECO:0000313" key="3">
    <source>
        <dbReference type="Proteomes" id="UP000604825"/>
    </source>
</evidence>
<dbReference type="CDD" id="cd22162">
    <property type="entry name" value="F-box_AtSKIP3-like"/>
    <property type="match status" value="1"/>
</dbReference>
<organism evidence="2 3">
    <name type="scientific">Miscanthus lutarioriparius</name>
    <dbReference type="NCBI Taxonomy" id="422564"/>
    <lineage>
        <taxon>Eukaryota</taxon>
        <taxon>Viridiplantae</taxon>
        <taxon>Streptophyta</taxon>
        <taxon>Embryophyta</taxon>
        <taxon>Tracheophyta</taxon>
        <taxon>Spermatophyta</taxon>
        <taxon>Magnoliopsida</taxon>
        <taxon>Liliopsida</taxon>
        <taxon>Poales</taxon>
        <taxon>Poaceae</taxon>
        <taxon>PACMAD clade</taxon>
        <taxon>Panicoideae</taxon>
        <taxon>Andropogonodae</taxon>
        <taxon>Andropogoneae</taxon>
        <taxon>Saccharinae</taxon>
        <taxon>Miscanthus</taxon>
    </lineage>
</organism>
<feature type="compositionally biased region" description="Polar residues" evidence="1">
    <location>
        <begin position="308"/>
        <end position="322"/>
    </location>
</feature>
<comment type="caution">
    <text evidence="2">The sequence shown here is derived from an EMBL/GenBank/DDBJ whole genome shotgun (WGS) entry which is preliminary data.</text>
</comment>
<dbReference type="PANTHER" id="PTHR31960:SF30">
    <property type="entry name" value="OS04G0571300 PROTEIN"/>
    <property type="match status" value="1"/>
</dbReference>
<evidence type="ECO:0000256" key="1">
    <source>
        <dbReference type="SAM" id="MobiDB-lite"/>
    </source>
</evidence>
<dbReference type="InterPro" id="IPR036047">
    <property type="entry name" value="F-box-like_dom_sf"/>
</dbReference>
<feature type="compositionally biased region" description="Acidic residues" evidence="1">
    <location>
        <begin position="281"/>
        <end position="294"/>
    </location>
</feature>